<sequence length="85" mass="8546">SNDTPAVYEGAETYQVNLTAATNATIATSSVTTTIRDDVPGPGGDDDRPLITGVSSPSVSEGGNLDFTVSLSNTSTTPTAVTVTP</sequence>
<keyword evidence="3" id="KW-1185">Reference proteome</keyword>
<evidence type="ECO:0000256" key="1">
    <source>
        <dbReference type="SAM" id="MobiDB-lite"/>
    </source>
</evidence>
<accession>A0A923KN16</accession>
<dbReference type="AlphaFoldDB" id="A0A923KN16"/>
<dbReference type="Proteomes" id="UP000627446">
    <property type="component" value="Unassembled WGS sequence"/>
</dbReference>
<feature type="non-terminal residue" evidence="2">
    <location>
        <position position="85"/>
    </location>
</feature>
<gene>
    <name evidence="2" type="ORF">H8K36_19045</name>
</gene>
<evidence type="ECO:0000313" key="3">
    <source>
        <dbReference type="Proteomes" id="UP000627446"/>
    </source>
</evidence>
<organism evidence="2 3">
    <name type="scientific">Undibacterium nitidum</name>
    <dbReference type="NCBI Taxonomy" id="2762298"/>
    <lineage>
        <taxon>Bacteria</taxon>
        <taxon>Pseudomonadati</taxon>
        <taxon>Pseudomonadota</taxon>
        <taxon>Betaproteobacteria</taxon>
        <taxon>Burkholderiales</taxon>
        <taxon>Oxalobacteraceae</taxon>
        <taxon>Undibacterium</taxon>
    </lineage>
</organism>
<feature type="non-terminal residue" evidence="2">
    <location>
        <position position="1"/>
    </location>
</feature>
<dbReference type="SUPFAM" id="SSF141072">
    <property type="entry name" value="CalX-like"/>
    <property type="match status" value="1"/>
</dbReference>
<dbReference type="EMBL" id="JACOFZ010000063">
    <property type="protein sequence ID" value="MBC3883485.1"/>
    <property type="molecule type" value="Genomic_DNA"/>
</dbReference>
<name>A0A923KN16_9BURK</name>
<feature type="region of interest" description="Disordered" evidence="1">
    <location>
        <begin position="34"/>
        <end position="63"/>
    </location>
</feature>
<dbReference type="InterPro" id="IPR038081">
    <property type="entry name" value="CalX-like_sf"/>
</dbReference>
<dbReference type="RefSeq" id="WP_186918095.1">
    <property type="nucleotide sequence ID" value="NZ_JACOFZ010000063.1"/>
</dbReference>
<protein>
    <submittedName>
        <fullName evidence="2">Uncharacterized protein</fullName>
    </submittedName>
</protein>
<evidence type="ECO:0000313" key="2">
    <source>
        <dbReference type="EMBL" id="MBC3883485.1"/>
    </source>
</evidence>
<comment type="caution">
    <text evidence="2">The sequence shown here is derived from an EMBL/GenBank/DDBJ whole genome shotgun (WGS) entry which is preliminary data.</text>
</comment>
<reference evidence="2" key="1">
    <citation type="submission" date="2020-08" db="EMBL/GenBank/DDBJ databases">
        <title>Novel species isolated from subtropical streams in China.</title>
        <authorList>
            <person name="Lu H."/>
        </authorList>
    </citation>
    <scope>NUCLEOTIDE SEQUENCE</scope>
    <source>
        <strain evidence="2">LX22W</strain>
    </source>
</reference>
<proteinExistence type="predicted"/>
<feature type="compositionally biased region" description="Basic and acidic residues" evidence="1">
    <location>
        <begin position="35"/>
        <end position="49"/>
    </location>
</feature>
<feature type="compositionally biased region" description="Polar residues" evidence="1">
    <location>
        <begin position="53"/>
        <end position="63"/>
    </location>
</feature>